<evidence type="ECO:0000313" key="2">
    <source>
        <dbReference type="EMBL" id="CAI0552832.1"/>
    </source>
</evidence>
<dbReference type="PANTHER" id="PTHR13555">
    <property type="entry name" value="C2H2 ZINC FINGER CGI-62-RELATED"/>
    <property type="match status" value="1"/>
</dbReference>
<evidence type="ECO:0000256" key="1">
    <source>
        <dbReference type="SAM" id="MobiDB-lite"/>
    </source>
</evidence>
<dbReference type="PANTHER" id="PTHR13555:SF36">
    <property type="entry name" value="ZINC FINGER C2HC DOMAIN-CONTAINING PROTEIN 1B"/>
    <property type="match status" value="1"/>
</dbReference>
<evidence type="ECO:0000313" key="3">
    <source>
        <dbReference type="Proteomes" id="UP001154282"/>
    </source>
</evidence>
<protein>
    <submittedName>
        <fullName evidence="2">Uncharacterized protein</fullName>
    </submittedName>
</protein>
<feature type="region of interest" description="Disordered" evidence="1">
    <location>
        <begin position="390"/>
        <end position="419"/>
    </location>
</feature>
<keyword evidence="3" id="KW-1185">Reference proteome</keyword>
<gene>
    <name evidence="2" type="ORF">LITE_LOCUS46602</name>
</gene>
<dbReference type="EMBL" id="CAMGYJ010000010">
    <property type="protein sequence ID" value="CAI0552832.1"/>
    <property type="molecule type" value="Genomic_DNA"/>
</dbReference>
<feature type="region of interest" description="Disordered" evidence="1">
    <location>
        <begin position="115"/>
        <end position="140"/>
    </location>
</feature>
<dbReference type="InterPro" id="IPR026319">
    <property type="entry name" value="ZC2HC1A/B-like"/>
</dbReference>
<dbReference type="AlphaFoldDB" id="A0AAV0R8K1"/>
<dbReference type="Proteomes" id="UP001154282">
    <property type="component" value="Unassembled WGS sequence"/>
</dbReference>
<sequence>SPAQESERSLSLPLPLASFEVVQLQGKRFGLGSWQLFRSERGSEIGTVVLCARAQSSATASQISALMSEEMGSRVPVQHYNLRSPPTANSFIGSSLHDLNTVDSRPPASIVGIAEADPHPSSSDTGLNGDHESPGPAVDCIHESYRNSLPLHGIGTEEDRSSVENSGSSRVPYNLLNIEDVSPIESARSRLLQIVVDYFISDHLIEVTDNGSSDYSGHPGQDNLSKRKSGDVRYEGDPRFALPLMYVANLYEMLVNDVNIRLASSNSIRDKTIGIALEAAGGLYRKLAKKFPKKGSCLFKRRELATSVETRTRFPELVIQEEKRVRFVVVNGLDIVEKPTNLPREDAEWFKRLTGRSDVAVSAQDYKYYSPRHKYRRIVSNVPGLPAIHGTDSSSAMSADQGFRSSHGHEQTPPKHNAQPLPNQPHFHPVLQAHQSQHTPHFSQSHQCGPPAHMPEMTHAHQSPTISQHMSYLQPLAGSHLTGRLHLMVRAIVIEYIDCIGTRVQTLEMNLDSLKIKCRVLPTSPAKFCDECGAPYLRETSKFCSECGTKRLGA</sequence>
<feature type="region of interest" description="Disordered" evidence="1">
    <location>
        <begin position="210"/>
        <end position="231"/>
    </location>
</feature>
<name>A0AAV0R8K1_9ROSI</name>
<feature type="non-terminal residue" evidence="2">
    <location>
        <position position="1"/>
    </location>
</feature>
<proteinExistence type="predicted"/>
<reference evidence="2" key="1">
    <citation type="submission" date="2022-08" db="EMBL/GenBank/DDBJ databases">
        <authorList>
            <person name="Gutierrez-Valencia J."/>
        </authorList>
    </citation>
    <scope>NUCLEOTIDE SEQUENCE</scope>
</reference>
<accession>A0AAV0R8K1</accession>
<organism evidence="2 3">
    <name type="scientific">Linum tenue</name>
    <dbReference type="NCBI Taxonomy" id="586396"/>
    <lineage>
        <taxon>Eukaryota</taxon>
        <taxon>Viridiplantae</taxon>
        <taxon>Streptophyta</taxon>
        <taxon>Embryophyta</taxon>
        <taxon>Tracheophyta</taxon>
        <taxon>Spermatophyta</taxon>
        <taxon>Magnoliopsida</taxon>
        <taxon>eudicotyledons</taxon>
        <taxon>Gunneridae</taxon>
        <taxon>Pentapetalae</taxon>
        <taxon>rosids</taxon>
        <taxon>fabids</taxon>
        <taxon>Malpighiales</taxon>
        <taxon>Linaceae</taxon>
        <taxon>Linum</taxon>
    </lineage>
</organism>
<comment type="caution">
    <text evidence="2">The sequence shown here is derived from an EMBL/GenBank/DDBJ whole genome shotgun (WGS) entry which is preliminary data.</text>
</comment>